<feature type="domain" description="MADS-box" evidence="7">
    <location>
        <begin position="14"/>
        <end position="59"/>
    </location>
</feature>
<dbReference type="Pfam" id="PF00319">
    <property type="entry name" value="SRF-TF"/>
    <property type="match status" value="1"/>
</dbReference>
<keyword evidence="5" id="KW-0539">Nucleus</keyword>
<evidence type="ECO:0000313" key="8">
    <source>
        <dbReference type="EMBL" id="SPD00191.1"/>
    </source>
</evidence>
<proteinExistence type="predicted"/>
<dbReference type="InterPro" id="IPR036879">
    <property type="entry name" value="TF_MADSbox_sf"/>
</dbReference>
<evidence type="ECO:0000259" key="7">
    <source>
        <dbReference type="PROSITE" id="PS50066"/>
    </source>
</evidence>
<accession>A0A2N9GLI4</accession>
<dbReference type="GO" id="GO:0005634">
    <property type="term" value="C:nucleus"/>
    <property type="evidence" value="ECO:0007669"/>
    <property type="project" value="UniProtKB-SubCell"/>
</dbReference>
<dbReference type="AlphaFoldDB" id="A0A2N9GLI4"/>
<keyword evidence="3" id="KW-0238">DNA-binding</keyword>
<protein>
    <recommendedName>
        <fullName evidence="7">MADS-box domain-containing protein</fullName>
    </recommendedName>
</protein>
<gene>
    <name evidence="8" type="ORF">FSB_LOCUS28073</name>
</gene>
<feature type="compositionally biased region" description="Low complexity" evidence="6">
    <location>
        <begin position="1"/>
        <end position="15"/>
    </location>
</feature>
<evidence type="ECO:0000256" key="4">
    <source>
        <dbReference type="ARBA" id="ARBA00023163"/>
    </source>
</evidence>
<evidence type="ECO:0000256" key="2">
    <source>
        <dbReference type="ARBA" id="ARBA00023015"/>
    </source>
</evidence>
<dbReference type="EMBL" id="OIVN01002057">
    <property type="protein sequence ID" value="SPD00191.1"/>
    <property type="molecule type" value="Genomic_DNA"/>
</dbReference>
<organism evidence="8">
    <name type="scientific">Fagus sylvatica</name>
    <name type="common">Beechnut</name>
    <dbReference type="NCBI Taxonomy" id="28930"/>
    <lineage>
        <taxon>Eukaryota</taxon>
        <taxon>Viridiplantae</taxon>
        <taxon>Streptophyta</taxon>
        <taxon>Embryophyta</taxon>
        <taxon>Tracheophyta</taxon>
        <taxon>Spermatophyta</taxon>
        <taxon>Magnoliopsida</taxon>
        <taxon>eudicotyledons</taxon>
        <taxon>Gunneridae</taxon>
        <taxon>Pentapetalae</taxon>
        <taxon>rosids</taxon>
        <taxon>fabids</taxon>
        <taxon>Fagales</taxon>
        <taxon>Fagaceae</taxon>
        <taxon>Fagus</taxon>
    </lineage>
</organism>
<keyword evidence="4" id="KW-0804">Transcription</keyword>
<dbReference type="SUPFAM" id="SSF55455">
    <property type="entry name" value="SRF-like"/>
    <property type="match status" value="1"/>
</dbReference>
<dbReference type="InterPro" id="IPR002100">
    <property type="entry name" value="TF_MADSbox"/>
</dbReference>
<dbReference type="PROSITE" id="PS50066">
    <property type="entry name" value="MADS_BOX_2"/>
    <property type="match status" value="1"/>
</dbReference>
<sequence length="197" mass="22980">MEASVSAASASASEAEPQKKKRVRNTSFKLRNPTLKKKAMELSELCDIPVCVISFDKDNDKPHTWPEAPQDLLPIIHKYKNYHGIHKKFSLANQKKGCKEIKEEDFDCQEEKHKKIDGVEEFKKVLDTWKAWLNEQHDEESLESFWTIFDSMFCSMNERMELLRLKRNTNFEGHDDTVLSLCLEDLSQQDLVPAEQY</sequence>
<reference evidence="8" key="1">
    <citation type="submission" date="2018-02" db="EMBL/GenBank/DDBJ databases">
        <authorList>
            <person name="Cohen D.B."/>
            <person name="Kent A.D."/>
        </authorList>
    </citation>
    <scope>NUCLEOTIDE SEQUENCE</scope>
</reference>
<evidence type="ECO:0000256" key="3">
    <source>
        <dbReference type="ARBA" id="ARBA00023125"/>
    </source>
</evidence>
<dbReference type="Gene3D" id="3.40.1810.10">
    <property type="entry name" value="Transcription factor, MADS-box"/>
    <property type="match status" value="1"/>
</dbReference>
<evidence type="ECO:0000256" key="5">
    <source>
        <dbReference type="ARBA" id="ARBA00023242"/>
    </source>
</evidence>
<keyword evidence="2" id="KW-0805">Transcription regulation</keyword>
<comment type="subcellular location">
    <subcellularLocation>
        <location evidence="1">Nucleus</location>
    </subcellularLocation>
</comment>
<evidence type="ECO:0000256" key="6">
    <source>
        <dbReference type="SAM" id="MobiDB-lite"/>
    </source>
</evidence>
<name>A0A2N9GLI4_FAGSY</name>
<dbReference type="GO" id="GO:0003677">
    <property type="term" value="F:DNA binding"/>
    <property type="evidence" value="ECO:0007669"/>
    <property type="project" value="UniProtKB-KW"/>
</dbReference>
<evidence type="ECO:0000256" key="1">
    <source>
        <dbReference type="ARBA" id="ARBA00004123"/>
    </source>
</evidence>
<dbReference type="GO" id="GO:0046983">
    <property type="term" value="F:protein dimerization activity"/>
    <property type="evidence" value="ECO:0007669"/>
    <property type="project" value="InterPro"/>
</dbReference>
<feature type="region of interest" description="Disordered" evidence="6">
    <location>
        <begin position="1"/>
        <end position="27"/>
    </location>
</feature>